<feature type="compositionally biased region" description="Basic residues" evidence="1">
    <location>
        <begin position="1"/>
        <end position="11"/>
    </location>
</feature>
<dbReference type="AlphaFoldDB" id="M7BE39"/>
<reference evidence="4" key="1">
    <citation type="journal article" date="2013" name="Nat. Genet.">
        <title>The draft genomes of soft-shell turtle and green sea turtle yield insights into the development and evolution of the turtle-specific body plan.</title>
        <authorList>
            <person name="Wang Z."/>
            <person name="Pascual-Anaya J."/>
            <person name="Zadissa A."/>
            <person name="Li W."/>
            <person name="Niimura Y."/>
            <person name="Huang Z."/>
            <person name="Li C."/>
            <person name="White S."/>
            <person name="Xiong Z."/>
            <person name="Fang D."/>
            <person name="Wang B."/>
            <person name="Ming Y."/>
            <person name="Chen Y."/>
            <person name="Zheng Y."/>
            <person name="Kuraku S."/>
            <person name="Pignatelli M."/>
            <person name="Herrero J."/>
            <person name="Beal K."/>
            <person name="Nozawa M."/>
            <person name="Li Q."/>
            <person name="Wang J."/>
            <person name="Zhang H."/>
            <person name="Yu L."/>
            <person name="Shigenobu S."/>
            <person name="Wang J."/>
            <person name="Liu J."/>
            <person name="Flicek P."/>
            <person name="Searle S."/>
            <person name="Wang J."/>
            <person name="Kuratani S."/>
            <person name="Yin Y."/>
            <person name="Aken B."/>
            <person name="Zhang G."/>
            <person name="Irie N."/>
        </authorList>
    </citation>
    <scope>NUCLEOTIDE SEQUENCE [LARGE SCALE GENOMIC DNA]</scope>
</reference>
<evidence type="ECO:0000313" key="3">
    <source>
        <dbReference type="EMBL" id="EMP35444.1"/>
    </source>
</evidence>
<feature type="region of interest" description="Disordered" evidence="1">
    <location>
        <begin position="1"/>
        <end position="54"/>
    </location>
</feature>
<dbReference type="InterPro" id="IPR044822">
    <property type="entry name" value="Myb_DNA-bind_4"/>
</dbReference>
<keyword evidence="4" id="KW-1185">Reference proteome</keyword>
<organism evidence="3 4">
    <name type="scientific">Chelonia mydas</name>
    <name type="common">Green sea-turtle</name>
    <name type="synonym">Chelonia agassizi</name>
    <dbReference type="NCBI Taxonomy" id="8469"/>
    <lineage>
        <taxon>Eukaryota</taxon>
        <taxon>Metazoa</taxon>
        <taxon>Chordata</taxon>
        <taxon>Craniata</taxon>
        <taxon>Vertebrata</taxon>
        <taxon>Euteleostomi</taxon>
        <taxon>Archelosauria</taxon>
        <taxon>Testudinata</taxon>
        <taxon>Testudines</taxon>
        <taxon>Cryptodira</taxon>
        <taxon>Durocryptodira</taxon>
        <taxon>Americhelydia</taxon>
        <taxon>Chelonioidea</taxon>
        <taxon>Cheloniidae</taxon>
        <taxon>Chelonia</taxon>
    </lineage>
</organism>
<evidence type="ECO:0000313" key="4">
    <source>
        <dbReference type="Proteomes" id="UP000031443"/>
    </source>
</evidence>
<accession>M7BE39</accession>
<gene>
    <name evidence="3" type="ORF">UY3_07407</name>
</gene>
<sequence length="158" mass="18251">MHRSPQHRSSGKTHTVGKNLALRQGMPQKQPDLSYGDTSHFNMEQEPSMDKSTPGIVQVESHRGFCGLDTQFWKERRNTDIYKQTARRMQEKGYDRDQQQCHVKAKELREPYQKAKEANSRSGAKPQTCRFYKELHHILGIDTVRHHGYLQGAQDTGS</sequence>
<dbReference type="Proteomes" id="UP000031443">
    <property type="component" value="Unassembled WGS sequence"/>
</dbReference>
<dbReference type="Gene3D" id="1.10.10.60">
    <property type="entry name" value="Homeodomain-like"/>
    <property type="match status" value="1"/>
</dbReference>
<evidence type="ECO:0000256" key="1">
    <source>
        <dbReference type="SAM" id="MobiDB-lite"/>
    </source>
</evidence>
<feature type="domain" description="Myb/SANT-like DNA-binding" evidence="2">
    <location>
        <begin position="72"/>
        <end position="138"/>
    </location>
</feature>
<dbReference type="PANTHER" id="PTHR47595:SF1">
    <property type="entry name" value="MYB_SANT-LIKE DNA-BINDING DOMAIN-CONTAINING PROTEIN"/>
    <property type="match status" value="1"/>
</dbReference>
<proteinExistence type="predicted"/>
<dbReference type="EMBL" id="KB528689">
    <property type="protein sequence ID" value="EMP35444.1"/>
    <property type="molecule type" value="Genomic_DNA"/>
</dbReference>
<dbReference type="Pfam" id="PF13837">
    <property type="entry name" value="Myb_DNA-bind_4"/>
    <property type="match status" value="1"/>
</dbReference>
<evidence type="ECO:0000259" key="2">
    <source>
        <dbReference type="Pfam" id="PF13837"/>
    </source>
</evidence>
<protein>
    <submittedName>
        <fullName evidence="3">Zinc finger and SCAN domain-containing protein 29</fullName>
    </submittedName>
</protein>
<dbReference type="PANTHER" id="PTHR47595">
    <property type="entry name" value="HEAT SHOCK 70 KDA PROTEIN 14"/>
    <property type="match status" value="1"/>
</dbReference>
<name>M7BE39_CHEMY</name>